<protein>
    <submittedName>
        <fullName evidence="1">Uncharacterized protein</fullName>
    </submittedName>
</protein>
<organism evidence="1 2">
    <name type="scientific">Trichormus variabilis NIES-23</name>
    <dbReference type="NCBI Taxonomy" id="1973479"/>
    <lineage>
        <taxon>Bacteria</taxon>
        <taxon>Bacillati</taxon>
        <taxon>Cyanobacteriota</taxon>
        <taxon>Cyanophyceae</taxon>
        <taxon>Nostocales</taxon>
        <taxon>Nostocaceae</taxon>
        <taxon>Trichormus</taxon>
    </lineage>
</organism>
<accession>A0A1Z4KE48</accession>
<gene>
    <name evidence="1" type="ORF">NIES23_00380</name>
</gene>
<proteinExistence type="predicted"/>
<dbReference type="SUPFAM" id="SSF51735">
    <property type="entry name" value="NAD(P)-binding Rossmann-fold domains"/>
    <property type="match status" value="1"/>
</dbReference>
<sequence length="253" mass="27678">MAPNPRSHGEIGRYQVKLMSLPAPDFWNVPNTPYQTCLLTDDGSSTTTEVAQCLSDRGWQVIVLSFPNSLVPKRPILPATVHRVILTNLSEEHLQDQLAGIFQTYGLIGTFIHLHPISQYLYNQPDTLVNPDKAILKQVFLLAKHLKSSLTQAANQGRSSFLTLAHLDGEFGLSGQQDFSAVSGGLFGLTKTLNLEWPAVFCRSLDISPDLDAATTAQIILAELHDPNALIQEVGYTTKGRVTLTCELADLGV</sequence>
<dbReference type="AlphaFoldDB" id="A0A1Z4KE48"/>
<dbReference type="EMBL" id="AP018216">
    <property type="protein sequence ID" value="BAY67266.1"/>
    <property type="molecule type" value="Genomic_DNA"/>
</dbReference>
<dbReference type="Proteomes" id="UP000217507">
    <property type="component" value="Chromosome"/>
</dbReference>
<reference evidence="1 2" key="1">
    <citation type="submission" date="2017-06" db="EMBL/GenBank/DDBJ databases">
        <title>Genome sequencing of cyanobaciteial culture collection at National Institute for Environmental Studies (NIES).</title>
        <authorList>
            <person name="Hirose Y."/>
            <person name="Shimura Y."/>
            <person name="Fujisawa T."/>
            <person name="Nakamura Y."/>
            <person name="Kawachi M."/>
        </authorList>
    </citation>
    <scope>NUCLEOTIDE SEQUENCE [LARGE SCALE GENOMIC DNA]</scope>
    <source>
        <strain evidence="1 2">NIES-23</strain>
    </source>
</reference>
<evidence type="ECO:0000313" key="2">
    <source>
        <dbReference type="Proteomes" id="UP000217507"/>
    </source>
</evidence>
<dbReference type="InterPro" id="IPR036291">
    <property type="entry name" value="NAD(P)-bd_dom_sf"/>
</dbReference>
<name>A0A1Z4KE48_ANAVA</name>
<dbReference type="Gene3D" id="3.40.50.720">
    <property type="entry name" value="NAD(P)-binding Rossmann-like Domain"/>
    <property type="match status" value="1"/>
</dbReference>
<evidence type="ECO:0000313" key="1">
    <source>
        <dbReference type="EMBL" id="BAY67266.1"/>
    </source>
</evidence>